<name>A0A8D2ZVD5_SCOMX</name>
<keyword evidence="8" id="KW-0165">Cleavage on pair of basic residues</keyword>
<organism evidence="18 19">
    <name type="scientific">Scophthalmus maximus</name>
    <name type="common">Turbot</name>
    <name type="synonym">Psetta maxima</name>
    <dbReference type="NCBI Taxonomy" id="52904"/>
    <lineage>
        <taxon>Eukaryota</taxon>
        <taxon>Metazoa</taxon>
        <taxon>Chordata</taxon>
        <taxon>Craniata</taxon>
        <taxon>Vertebrata</taxon>
        <taxon>Euteleostomi</taxon>
        <taxon>Actinopterygii</taxon>
        <taxon>Neopterygii</taxon>
        <taxon>Teleostei</taxon>
        <taxon>Neoteleostei</taxon>
        <taxon>Acanthomorphata</taxon>
        <taxon>Carangaria</taxon>
        <taxon>Pleuronectiformes</taxon>
        <taxon>Pleuronectoidei</taxon>
        <taxon>Scophthalmidae</taxon>
        <taxon>Scophthalmus</taxon>
    </lineage>
</organism>
<evidence type="ECO:0000256" key="14">
    <source>
        <dbReference type="ARBA" id="ARBA00023180"/>
    </source>
</evidence>
<dbReference type="GO" id="GO:0031012">
    <property type="term" value="C:extracellular matrix"/>
    <property type="evidence" value="ECO:0007669"/>
    <property type="project" value="TreeGrafter"/>
</dbReference>
<evidence type="ECO:0000256" key="9">
    <source>
        <dbReference type="ARBA" id="ARBA00022692"/>
    </source>
</evidence>
<dbReference type="GO" id="GO:0032190">
    <property type="term" value="F:acrosin binding"/>
    <property type="evidence" value="ECO:0007669"/>
    <property type="project" value="TreeGrafter"/>
</dbReference>
<gene>
    <name evidence="18" type="primary">LOC118315095</name>
</gene>
<evidence type="ECO:0000256" key="8">
    <source>
        <dbReference type="ARBA" id="ARBA00022685"/>
    </source>
</evidence>
<keyword evidence="7" id="KW-0272">Extracellular matrix</keyword>
<dbReference type="PROSITE" id="PS51034">
    <property type="entry name" value="ZP_2"/>
    <property type="match status" value="1"/>
</dbReference>
<dbReference type="InterPro" id="IPR042235">
    <property type="entry name" value="ZP-C_dom"/>
</dbReference>
<protein>
    <recommendedName>
        <fullName evidence="4">Zona pellucida sperm-binding protein 3</fullName>
    </recommendedName>
    <alternativeName>
        <fullName evidence="15">Zona pellucida glycoprotein 3</fullName>
    </alternativeName>
</protein>
<keyword evidence="5" id="KW-1003">Cell membrane</keyword>
<dbReference type="GeneTree" id="ENSGT01030000234567"/>
<dbReference type="GO" id="GO:0035803">
    <property type="term" value="P:egg coat formation"/>
    <property type="evidence" value="ECO:0007669"/>
    <property type="project" value="TreeGrafter"/>
</dbReference>
<dbReference type="Proteomes" id="UP000694558">
    <property type="component" value="Chromosome 10"/>
</dbReference>
<dbReference type="InterPro" id="IPR001507">
    <property type="entry name" value="ZP_dom"/>
</dbReference>
<dbReference type="GO" id="GO:0005886">
    <property type="term" value="C:plasma membrane"/>
    <property type="evidence" value="ECO:0007669"/>
    <property type="project" value="UniProtKB-SubCell"/>
</dbReference>
<evidence type="ECO:0000256" key="13">
    <source>
        <dbReference type="ARBA" id="ARBA00023157"/>
    </source>
</evidence>
<reference evidence="18" key="1">
    <citation type="submission" date="2023-05" db="EMBL/GenBank/DDBJ databases">
        <title>High-quality long-read genome of Scophthalmus maximus.</title>
        <authorList>
            <person name="Lien S."/>
            <person name="Martinez P."/>
        </authorList>
    </citation>
    <scope>NUCLEOTIDE SEQUENCE [LARGE SCALE GENOMIC DNA]</scope>
</reference>
<dbReference type="GO" id="GO:2000344">
    <property type="term" value="P:positive regulation of acrosome reaction"/>
    <property type="evidence" value="ECO:0007669"/>
    <property type="project" value="TreeGrafter"/>
</dbReference>
<feature type="compositionally biased region" description="Basic and acidic residues" evidence="16">
    <location>
        <begin position="167"/>
        <end position="189"/>
    </location>
</feature>
<keyword evidence="11" id="KW-1133">Transmembrane helix</keyword>
<evidence type="ECO:0000256" key="5">
    <source>
        <dbReference type="ARBA" id="ARBA00022475"/>
    </source>
</evidence>
<evidence type="ECO:0000256" key="15">
    <source>
        <dbReference type="ARBA" id="ARBA00030824"/>
    </source>
</evidence>
<dbReference type="Ensembl" id="ENSSMAT00000008332.2">
    <property type="protein sequence ID" value="ENSSMAP00000008229.2"/>
    <property type="gene ID" value="ENSSMAG00000005073.2"/>
</dbReference>
<evidence type="ECO:0000256" key="10">
    <source>
        <dbReference type="ARBA" id="ARBA00022729"/>
    </source>
</evidence>
<dbReference type="PANTHER" id="PTHR11576">
    <property type="entry name" value="ZONA PELLUCIDA SPERM-BINDING PROTEIN 3"/>
    <property type="match status" value="1"/>
</dbReference>
<feature type="compositionally biased region" description="Polar residues" evidence="16">
    <location>
        <begin position="219"/>
        <end position="231"/>
    </location>
</feature>
<evidence type="ECO:0000256" key="16">
    <source>
        <dbReference type="SAM" id="MobiDB-lite"/>
    </source>
</evidence>
<dbReference type="InterPro" id="IPR048290">
    <property type="entry name" value="ZP_chr"/>
</dbReference>
<evidence type="ECO:0000256" key="1">
    <source>
        <dbReference type="ARBA" id="ARBA00004251"/>
    </source>
</evidence>
<feature type="compositionally biased region" description="Gly residues" evidence="16">
    <location>
        <begin position="583"/>
        <end position="592"/>
    </location>
</feature>
<feature type="region of interest" description="Disordered" evidence="16">
    <location>
        <begin position="161"/>
        <end position="238"/>
    </location>
</feature>
<evidence type="ECO:0000256" key="2">
    <source>
        <dbReference type="ARBA" id="ARBA00004498"/>
    </source>
</evidence>
<dbReference type="FunFam" id="2.60.40.4100:FF:000002">
    <property type="entry name" value="Zona pellucida sperm-binding protein 3"/>
    <property type="match status" value="1"/>
</dbReference>
<evidence type="ECO:0000256" key="6">
    <source>
        <dbReference type="ARBA" id="ARBA00022525"/>
    </source>
</evidence>
<dbReference type="SMART" id="SM00241">
    <property type="entry name" value="ZP"/>
    <property type="match status" value="1"/>
</dbReference>
<keyword evidence="6" id="KW-0964">Secreted</keyword>
<sequence length="631" mass="68417">MLHQIKQSVREINHVLRDRVTGMGTGEKDSQCLSESLRFCLRHSSPDDADLKILLSDHLPRAGQKVSAPSERPAPGVPVDLVGATVAVRLRLRVVVAVGLRQGTRGAQVPVVRHERAPRAALLQRGARVFRGDGGDVAGKLRPRLAHSPGRVGLLSTAAAGSVSARLHRECPGEEQRKAAAQRRSEAAGRTRWQARPTGKSTQPEDTTKPAQPVRQEPSKQVPQQPEQSRQTFEKPLTWRYPEIPQPVTQPEVPFELRYPVPAATVAVECREQIAHVEVKKDLFGIGQFINPADLTLGTCPAAAEDTGAQVLIFESLLHDCGSSLAMTEHALIYTFFLKYAPQTLGGSPVVRTSPAAVIVECHYPRKHNVSSLPLDPFWIPFSAVKMAEEFLYFSLKLMTDDWQFERPRYEYFLGDLINIEAIVKQYNHVPLRVYVDHCVACLSLDASSPRYAFIENHGCLVDARITGSASKFMPRVAENKVQFQLEAFRFQGADSGLLYISCHLKATSTAYAFDSEHRACSYINGWKEASGADAACGSCESPEFGAPLQPGGINVPVGGYPGSSGSLATAAGGVGSGSTSGGYWGGTGSGGSSPLSHPSRKMRDVSQSEILEWEGDVTLGPISIGERVIA</sequence>
<proteinExistence type="inferred from homology"/>
<comment type="similarity">
    <text evidence="3">Belongs to the ZP domain family. ZPC subfamily.</text>
</comment>
<dbReference type="Pfam" id="PF00100">
    <property type="entry name" value="Zona_pellucida"/>
    <property type="match status" value="1"/>
</dbReference>
<evidence type="ECO:0000256" key="12">
    <source>
        <dbReference type="ARBA" id="ARBA00023136"/>
    </source>
</evidence>
<evidence type="ECO:0000313" key="18">
    <source>
        <dbReference type="Ensembl" id="ENSSMAP00000008229.2"/>
    </source>
</evidence>
<accession>A0A8D2ZVD5</accession>
<dbReference type="PRINTS" id="PR00023">
    <property type="entry name" value="ZPELLUCIDA"/>
</dbReference>
<feature type="region of interest" description="Disordered" evidence="16">
    <location>
        <begin position="583"/>
        <end position="602"/>
    </location>
</feature>
<keyword evidence="14" id="KW-0325">Glycoprotein</keyword>
<dbReference type="InterPro" id="IPR055356">
    <property type="entry name" value="ZP-N"/>
</dbReference>
<evidence type="ECO:0000256" key="3">
    <source>
        <dbReference type="ARBA" id="ARBA00006735"/>
    </source>
</evidence>
<evidence type="ECO:0000256" key="7">
    <source>
        <dbReference type="ARBA" id="ARBA00022530"/>
    </source>
</evidence>
<dbReference type="GO" id="GO:0007339">
    <property type="term" value="P:binding of sperm to zona pellucida"/>
    <property type="evidence" value="ECO:0007669"/>
    <property type="project" value="TreeGrafter"/>
</dbReference>
<reference evidence="18" key="2">
    <citation type="submission" date="2025-08" db="UniProtKB">
        <authorList>
            <consortium name="Ensembl"/>
        </authorList>
    </citation>
    <scope>IDENTIFICATION</scope>
</reference>
<evidence type="ECO:0000256" key="11">
    <source>
        <dbReference type="ARBA" id="ARBA00022989"/>
    </source>
</evidence>
<evidence type="ECO:0000313" key="19">
    <source>
        <dbReference type="Proteomes" id="UP000694558"/>
    </source>
</evidence>
<dbReference type="PANTHER" id="PTHR11576:SF2">
    <property type="entry name" value="ZONA PELLUCIDA SPERM-BINDING PROTEIN 3"/>
    <property type="match status" value="1"/>
</dbReference>
<dbReference type="InterPro" id="IPR055355">
    <property type="entry name" value="ZP-C"/>
</dbReference>
<comment type="subcellular location">
    <subcellularLocation>
        <location evidence="1">Cell membrane</location>
        <topology evidence="1">Single-pass type I membrane protein</topology>
    </subcellularLocation>
    <subcellularLocation>
        <location evidence="2">Secreted</location>
        <location evidence="2">Extracellular space</location>
        <location evidence="2">Extracellular matrix</location>
    </subcellularLocation>
</comment>
<dbReference type="Gene3D" id="2.60.40.4100">
    <property type="entry name" value="Zona pellucida, ZP-C domain"/>
    <property type="match status" value="1"/>
</dbReference>
<dbReference type="FunFam" id="2.60.40.3210:FF:000001">
    <property type="entry name" value="Zona pellucida sperm-binding protein 3"/>
    <property type="match status" value="1"/>
</dbReference>
<evidence type="ECO:0000256" key="4">
    <source>
        <dbReference type="ARBA" id="ARBA00017980"/>
    </source>
</evidence>
<keyword evidence="13" id="KW-1015">Disulfide bond</keyword>
<keyword evidence="12" id="KW-0472">Membrane</keyword>
<feature type="domain" description="ZP" evidence="17">
    <location>
        <begin position="269"/>
        <end position="528"/>
    </location>
</feature>
<keyword evidence="10" id="KW-0732">Signal</keyword>
<dbReference type="Pfam" id="PF23344">
    <property type="entry name" value="ZP-N"/>
    <property type="match status" value="1"/>
</dbReference>
<keyword evidence="9" id="KW-0812">Transmembrane</keyword>
<dbReference type="AlphaFoldDB" id="A0A8D2ZVD5"/>
<dbReference type="Gene3D" id="2.60.40.3210">
    <property type="entry name" value="Zona pellucida, ZP-N domain"/>
    <property type="match status" value="1"/>
</dbReference>
<evidence type="ECO:0000259" key="17">
    <source>
        <dbReference type="PROSITE" id="PS51034"/>
    </source>
</evidence>